<dbReference type="Pfam" id="PF04402">
    <property type="entry name" value="SIMPL"/>
    <property type="match status" value="1"/>
</dbReference>
<proteinExistence type="predicted"/>
<reference evidence="1" key="1">
    <citation type="submission" date="2019-08" db="EMBL/GenBank/DDBJ databases">
        <authorList>
            <person name="Kucharzyk K."/>
            <person name="Murdoch R.W."/>
            <person name="Higgins S."/>
            <person name="Loffler F."/>
        </authorList>
    </citation>
    <scope>NUCLEOTIDE SEQUENCE</scope>
</reference>
<sequence>MNAILSPIIDARITESYEVTYSLLDASAAYSSALAAAMADAQEKAAAIAAAGGVILGGILSVSESPIESQLAGVAFKSSSIAVDAAVTVTYQISAAQPQN</sequence>
<dbReference type="InterPro" id="IPR007497">
    <property type="entry name" value="SIMPL/DUF541"/>
</dbReference>
<gene>
    <name evidence="1" type="ORF">SDC9_98729</name>
</gene>
<dbReference type="EMBL" id="VSSQ01013657">
    <property type="protein sequence ID" value="MPM51976.1"/>
    <property type="molecule type" value="Genomic_DNA"/>
</dbReference>
<evidence type="ECO:0000313" key="1">
    <source>
        <dbReference type="EMBL" id="MPM51976.1"/>
    </source>
</evidence>
<evidence type="ECO:0008006" key="2">
    <source>
        <dbReference type="Google" id="ProtNLM"/>
    </source>
</evidence>
<comment type="caution">
    <text evidence="1">The sequence shown here is derived from an EMBL/GenBank/DDBJ whole genome shotgun (WGS) entry which is preliminary data.</text>
</comment>
<dbReference type="Gene3D" id="3.30.110.170">
    <property type="entry name" value="Protein of unknown function (DUF541), domain 1"/>
    <property type="match status" value="1"/>
</dbReference>
<organism evidence="1">
    <name type="scientific">bioreactor metagenome</name>
    <dbReference type="NCBI Taxonomy" id="1076179"/>
    <lineage>
        <taxon>unclassified sequences</taxon>
        <taxon>metagenomes</taxon>
        <taxon>ecological metagenomes</taxon>
    </lineage>
</organism>
<name>A0A645AG93_9ZZZZ</name>
<accession>A0A645AG93</accession>
<dbReference type="Gene3D" id="3.30.70.2970">
    <property type="entry name" value="Protein of unknown function (DUF541), domain 2"/>
    <property type="match status" value="1"/>
</dbReference>
<protein>
    <recommendedName>
        <fullName evidence="2">DUF541 domain-containing protein</fullName>
    </recommendedName>
</protein>
<dbReference type="AlphaFoldDB" id="A0A645AG93"/>